<dbReference type="RefSeq" id="WP_104120247.1">
    <property type="nucleotide sequence ID" value="NZ_JBHOFP010000001.1"/>
</dbReference>
<protein>
    <recommendedName>
        <fullName evidence="1">SnoaL-like domain-containing protein</fullName>
    </recommendedName>
</protein>
<dbReference type="InterPro" id="IPR032710">
    <property type="entry name" value="NTF2-like_dom_sf"/>
</dbReference>
<evidence type="ECO:0000313" key="2">
    <source>
        <dbReference type="EMBL" id="PPB50985.1"/>
    </source>
</evidence>
<dbReference type="Pfam" id="PF12680">
    <property type="entry name" value="SnoaL_2"/>
    <property type="match status" value="1"/>
</dbReference>
<proteinExistence type="predicted"/>
<dbReference type="InterPro" id="IPR037401">
    <property type="entry name" value="SnoaL-like"/>
</dbReference>
<keyword evidence="3" id="KW-1185">Reference proteome</keyword>
<comment type="caution">
    <text evidence="2">The sequence shown here is derived from an EMBL/GenBank/DDBJ whole genome shotgun (WGS) entry which is preliminary data.</text>
</comment>
<dbReference type="OrthoDB" id="3824180at2"/>
<evidence type="ECO:0000259" key="1">
    <source>
        <dbReference type="Pfam" id="PF12680"/>
    </source>
</evidence>
<evidence type="ECO:0000313" key="3">
    <source>
        <dbReference type="Proteomes" id="UP000239297"/>
    </source>
</evidence>
<reference evidence="2 3" key="1">
    <citation type="journal article" date="2014" name="Int. J. Syst. Evol. Microbiol.">
        <title>Arthrobacter pityocampae sp. nov., isolated from Thaumetopoea pityocampa (Lep., Thaumetopoeidae).</title>
        <authorList>
            <person name="Ince I.A."/>
            <person name="Demirbag Z."/>
            <person name="Kati H."/>
        </authorList>
    </citation>
    <scope>NUCLEOTIDE SEQUENCE [LARGE SCALE GENOMIC DNA]</scope>
    <source>
        <strain evidence="2 3">Tp2</strain>
    </source>
</reference>
<name>A0A2S5J2G5_9MICC</name>
<accession>A0A2S5J2G5</accession>
<sequence>MESTEVVRRYWSSVWSRNWAAVGQTLAEDVTVFWPVTREIIRGRDNMVAVNSERRNGWSIDVLEVYDAGEVVVSEVQVPQEDVGIFRVVSIWTVSGGVITSGREYWTLYGGEEGLDWRRKYTSVGDLPS</sequence>
<dbReference type="Gene3D" id="3.10.450.50">
    <property type="match status" value="1"/>
</dbReference>
<dbReference type="SUPFAM" id="SSF54427">
    <property type="entry name" value="NTF2-like"/>
    <property type="match status" value="1"/>
</dbReference>
<dbReference type="Proteomes" id="UP000239297">
    <property type="component" value="Unassembled WGS sequence"/>
</dbReference>
<dbReference type="EMBL" id="PRKW01000001">
    <property type="protein sequence ID" value="PPB50985.1"/>
    <property type="molecule type" value="Genomic_DNA"/>
</dbReference>
<feature type="domain" description="SnoaL-like" evidence="1">
    <location>
        <begin position="7"/>
        <end position="100"/>
    </location>
</feature>
<organism evidence="2 3">
    <name type="scientific">Arthrobacter pityocampae</name>
    <dbReference type="NCBI Taxonomy" id="547334"/>
    <lineage>
        <taxon>Bacteria</taxon>
        <taxon>Bacillati</taxon>
        <taxon>Actinomycetota</taxon>
        <taxon>Actinomycetes</taxon>
        <taxon>Micrococcales</taxon>
        <taxon>Micrococcaceae</taxon>
        <taxon>Arthrobacter</taxon>
    </lineage>
</organism>
<dbReference type="AlphaFoldDB" id="A0A2S5J2G5"/>
<gene>
    <name evidence="2" type="ORF">C4K88_03790</name>
</gene>